<evidence type="ECO:0000313" key="2">
    <source>
        <dbReference type="Proteomes" id="UP000001292"/>
    </source>
</evidence>
<dbReference type="HOGENOM" id="CLU_3439507_0_0_1"/>
<dbReference type="Proteomes" id="UP000001292">
    <property type="component" value="Unassembled WGS sequence"/>
</dbReference>
<name>B4HX65_DROSE</name>
<accession>B4HX65</accession>
<keyword evidence="2" id="KW-1185">Reference proteome</keyword>
<proteinExistence type="predicted"/>
<sequence length="8" mass="971">MATFQVFQ</sequence>
<evidence type="ECO:0000313" key="1">
    <source>
        <dbReference type="EMBL" id="EDW52610.1"/>
    </source>
</evidence>
<dbReference type="EMBL" id="CH480818">
    <property type="protein sequence ID" value="EDW52610.1"/>
    <property type="molecule type" value="Genomic_DNA"/>
</dbReference>
<organism evidence="2">
    <name type="scientific">Drosophila sechellia</name>
    <name type="common">Fruit fly</name>
    <dbReference type="NCBI Taxonomy" id="7238"/>
    <lineage>
        <taxon>Eukaryota</taxon>
        <taxon>Metazoa</taxon>
        <taxon>Ecdysozoa</taxon>
        <taxon>Arthropoda</taxon>
        <taxon>Hexapoda</taxon>
        <taxon>Insecta</taxon>
        <taxon>Pterygota</taxon>
        <taxon>Neoptera</taxon>
        <taxon>Endopterygota</taxon>
        <taxon>Diptera</taxon>
        <taxon>Brachycera</taxon>
        <taxon>Muscomorpha</taxon>
        <taxon>Ephydroidea</taxon>
        <taxon>Drosophilidae</taxon>
        <taxon>Drosophila</taxon>
        <taxon>Sophophora</taxon>
    </lineage>
</organism>
<reference evidence="1 2" key="1">
    <citation type="journal article" date="2007" name="Nature">
        <title>Evolution of genes and genomes on the Drosophila phylogeny.</title>
        <authorList>
            <consortium name="Drosophila 12 Genomes Consortium"/>
            <person name="Clark A.G."/>
            <person name="Eisen M.B."/>
            <person name="Smith D.R."/>
            <person name="Bergman C.M."/>
            <person name="Oliver B."/>
            <person name="Markow T.A."/>
            <person name="Kaufman T.C."/>
            <person name="Kellis M."/>
            <person name="Gelbart W."/>
            <person name="Iyer V.N."/>
            <person name="Pollard D.A."/>
            <person name="Sackton T.B."/>
            <person name="Larracuente A.M."/>
            <person name="Singh N.D."/>
            <person name="Abad J.P."/>
            <person name="Abt D.N."/>
            <person name="Adryan B."/>
            <person name="Aguade M."/>
            <person name="Akashi H."/>
            <person name="Anderson W.W."/>
            <person name="Aquadro C.F."/>
            <person name="Ardell D.H."/>
            <person name="Arguello R."/>
            <person name="Artieri C.G."/>
            <person name="Barbash D.A."/>
            <person name="Barker D."/>
            <person name="Barsanti P."/>
            <person name="Batterham P."/>
            <person name="Batzoglou S."/>
            <person name="Begun D."/>
            <person name="Bhutkar A."/>
            <person name="Blanco E."/>
            <person name="Bosak S.A."/>
            <person name="Bradley R.K."/>
            <person name="Brand A.D."/>
            <person name="Brent M.R."/>
            <person name="Brooks A.N."/>
            <person name="Brown R.H."/>
            <person name="Butlin R.K."/>
            <person name="Caggese C."/>
            <person name="Calvi B.R."/>
            <person name="Bernardo de Carvalho A."/>
            <person name="Caspi A."/>
            <person name="Castrezana S."/>
            <person name="Celniker S.E."/>
            <person name="Chang J.L."/>
            <person name="Chapple C."/>
            <person name="Chatterji S."/>
            <person name="Chinwalla A."/>
            <person name="Civetta A."/>
            <person name="Clifton S.W."/>
            <person name="Comeron J.M."/>
            <person name="Costello J.C."/>
            <person name="Coyne J.A."/>
            <person name="Daub J."/>
            <person name="David R.G."/>
            <person name="Delcher A.L."/>
            <person name="Delehaunty K."/>
            <person name="Do C.B."/>
            <person name="Ebling H."/>
            <person name="Edwards K."/>
            <person name="Eickbush T."/>
            <person name="Evans J.D."/>
            <person name="Filipski A."/>
            <person name="Findeiss S."/>
            <person name="Freyhult E."/>
            <person name="Fulton L."/>
            <person name="Fulton R."/>
            <person name="Garcia A.C."/>
            <person name="Gardiner A."/>
            <person name="Garfield D.A."/>
            <person name="Garvin B.E."/>
            <person name="Gibson G."/>
            <person name="Gilbert D."/>
            <person name="Gnerre S."/>
            <person name="Godfrey J."/>
            <person name="Good R."/>
            <person name="Gotea V."/>
            <person name="Gravely B."/>
            <person name="Greenberg A.J."/>
            <person name="Griffiths-Jones S."/>
            <person name="Gross S."/>
            <person name="Guigo R."/>
            <person name="Gustafson E.A."/>
            <person name="Haerty W."/>
            <person name="Hahn M.W."/>
            <person name="Halligan D.L."/>
            <person name="Halpern A.L."/>
            <person name="Halter G.M."/>
            <person name="Han M.V."/>
            <person name="Heger A."/>
            <person name="Hillier L."/>
            <person name="Hinrichs A.S."/>
            <person name="Holmes I."/>
            <person name="Hoskins R.A."/>
            <person name="Hubisz M.J."/>
            <person name="Hultmark D."/>
            <person name="Huntley M.A."/>
            <person name="Jaffe D.B."/>
            <person name="Jagadeeshan S."/>
            <person name="Jeck W.R."/>
            <person name="Johnson J."/>
            <person name="Jones C.D."/>
            <person name="Jordan W.C."/>
            <person name="Karpen G.H."/>
            <person name="Kataoka E."/>
            <person name="Keightley P.D."/>
            <person name="Kheradpour P."/>
            <person name="Kirkness E.F."/>
            <person name="Koerich L.B."/>
            <person name="Kristiansen K."/>
            <person name="Kudrna D."/>
            <person name="Kulathinal R.J."/>
            <person name="Kumar S."/>
            <person name="Kwok R."/>
            <person name="Lander E."/>
            <person name="Langley C.H."/>
            <person name="Lapoint R."/>
            <person name="Lazzaro B.P."/>
            <person name="Lee S.J."/>
            <person name="Levesque L."/>
            <person name="Li R."/>
            <person name="Lin C.F."/>
            <person name="Lin M.F."/>
            <person name="Lindblad-Toh K."/>
            <person name="Llopart A."/>
            <person name="Long M."/>
            <person name="Low L."/>
            <person name="Lozovsky E."/>
            <person name="Lu J."/>
            <person name="Luo M."/>
            <person name="Machado C.A."/>
            <person name="Makalowski W."/>
            <person name="Marzo M."/>
            <person name="Matsuda M."/>
            <person name="Matzkin L."/>
            <person name="McAllister B."/>
            <person name="McBride C.S."/>
            <person name="McKernan B."/>
            <person name="McKernan K."/>
            <person name="Mendez-Lago M."/>
            <person name="Minx P."/>
            <person name="Mollenhauer M.U."/>
            <person name="Montooth K."/>
            <person name="Mount S.M."/>
            <person name="Mu X."/>
            <person name="Myers E."/>
            <person name="Negre B."/>
            <person name="Newfeld S."/>
            <person name="Nielsen R."/>
            <person name="Noor M.A."/>
            <person name="O'Grady P."/>
            <person name="Pachter L."/>
            <person name="Papaceit M."/>
            <person name="Parisi M.J."/>
            <person name="Parisi M."/>
            <person name="Parts L."/>
            <person name="Pedersen J.S."/>
            <person name="Pesole G."/>
            <person name="Phillippy A.M."/>
            <person name="Ponting C.P."/>
            <person name="Pop M."/>
            <person name="Porcelli D."/>
            <person name="Powell J.R."/>
            <person name="Prohaska S."/>
            <person name="Pruitt K."/>
            <person name="Puig M."/>
            <person name="Quesneville H."/>
            <person name="Ram K.R."/>
            <person name="Rand D."/>
            <person name="Rasmussen M.D."/>
            <person name="Reed L.K."/>
            <person name="Reenan R."/>
            <person name="Reily A."/>
            <person name="Remington K.A."/>
            <person name="Rieger T.T."/>
            <person name="Ritchie M.G."/>
            <person name="Robin C."/>
            <person name="Rogers Y.H."/>
            <person name="Rohde C."/>
            <person name="Rozas J."/>
            <person name="Rubenfield M.J."/>
            <person name="Ruiz A."/>
            <person name="Russo S."/>
            <person name="Salzberg S.L."/>
            <person name="Sanchez-Gracia A."/>
            <person name="Saranga D.J."/>
            <person name="Sato H."/>
            <person name="Schaeffer S.W."/>
            <person name="Schatz M.C."/>
            <person name="Schlenke T."/>
            <person name="Schwartz R."/>
            <person name="Segarra C."/>
            <person name="Singh R.S."/>
            <person name="Sirot L."/>
            <person name="Sirota M."/>
            <person name="Sisneros N.B."/>
            <person name="Smith C.D."/>
            <person name="Smith T.F."/>
            <person name="Spieth J."/>
            <person name="Stage D.E."/>
            <person name="Stark A."/>
            <person name="Stephan W."/>
            <person name="Strausberg R.L."/>
            <person name="Strempel S."/>
            <person name="Sturgill D."/>
            <person name="Sutton G."/>
            <person name="Sutton G.G."/>
            <person name="Tao W."/>
            <person name="Teichmann S."/>
            <person name="Tobari Y.N."/>
            <person name="Tomimura Y."/>
            <person name="Tsolas J.M."/>
            <person name="Valente V.L."/>
            <person name="Venter E."/>
            <person name="Venter J.C."/>
            <person name="Vicario S."/>
            <person name="Vieira F.G."/>
            <person name="Vilella A.J."/>
            <person name="Villasante A."/>
            <person name="Walenz B."/>
            <person name="Wang J."/>
            <person name="Wasserman M."/>
            <person name="Watts T."/>
            <person name="Wilson D."/>
            <person name="Wilson R.K."/>
            <person name="Wing R.A."/>
            <person name="Wolfner M.F."/>
            <person name="Wong A."/>
            <person name="Wong G.K."/>
            <person name="Wu C.I."/>
            <person name="Wu G."/>
            <person name="Yamamoto D."/>
            <person name="Yang H.P."/>
            <person name="Yang S.P."/>
            <person name="Yorke J.A."/>
            <person name="Yoshida K."/>
            <person name="Zdobnov E."/>
            <person name="Zhang P."/>
            <person name="Zhang Y."/>
            <person name="Zimin A.V."/>
            <person name="Baldwin J."/>
            <person name="Abdouelleil A."/>
            <person name="Abdulkadir J."/>
            <person name="Abebe A."/>
            <person name="Abera B."/>
            <person name="Abreu J."/>
            <person name="Acer S.C."/>
            <person name="Aftuck L."/>
            <person name="Alexander A."/>
            <person name="An P."/>
            <person name="Anderson E."/>
            <person name="Anderson S."/>
            <person name="Arachi H."/>
            <person name="Azer M."/>
            <person name="Bachantsang P."/>
            <person name="Barry A."/>
            <person name="Bayul T."/>
            <person name="Berlin A."/>
            <person name="Bessette D."/>
            <person name="Bloom T."/>
            <person name="Blye J."/>
            <person name="Boguslavskiy L."/>
            <person name="Bonnet C."/>
            <person name="Boukhgalter B."/>
            <person name="Bourzgui I."/>
            <person name="Brown A."/>
            <person name="Cahill P."/>
            <person name="Channer S."/>
            <person name="Cheshatsang Y."/>
            <person name="Chuda L."/>
            <person name="Citroen M."/>
            <person name="Collymore A."/>
            <person name="Cooke P."/>
            <person name="Costello M."/>
            <person name="D'Aco K."/>
            <person name="Daza R."/>
            <person name="De Haan G."/>
            <person name="DeGray S."/>
            <person name="DeMaso C."/>
            <person name="Dhargay N."/>
            <person name="Dooley K."/>
            <person name="Dooley E."/>
            <person name="Doricent M."/>
            <person name="Dorje P."/>
            <person name="Dorjee K."/>
            <person name="Dupes A."/>
            <person name="Elong R."/>
            <person name="Falk J."/>
            <person name="Farina A."/>
            <person name="Faro S."/>
            <person name="Ferguson D."/>
            <person name="Fisher S."/>
            <person name="Foley C.D."/>
            <person name="Franke A."/>
            <person name="Friedrich D."/>
            <person name="Gadbois L."/>
            <person name="Gearin G."/>
            <person name="Gearin C.R."/>
            <person name="Giannoukos G."/>
            <person name="Goode T."/>
            <person name="Graham J."/>
            <person name="Grandbois E."/>
            <person name="Grewal S."/>
            <person name="Gyaltsen K."/>
            <person name="Hafez N."/>
            <person name="Hagos B."/>
            <person name="Hall J."/>
            <person name="Henson C."/>
            <person name="Hollinger A."/>
            <person name="Honan T."/>
            <person name="Huard M.D."/>
            <person name="Hughes L."/>
            <person name="Hurhula B."/>
            <person name="Husby M.E."/>
            <person name="Kamat A."/>
            <person name="Kanga B."/>
            <person name="Kashin S."/>
            <person name="Khazanovich D."/>
            <person name="Kisner P."/>
            <person name="Lance K."/>
            <person name="Lara M."/>
            <person name="Lee W."/>
            <person name="Lennon N."/>
            <person name="Letendre F."/>
            <person name="LeVine R."/>
            <person name="Lipovsky A."/>
            <person name="Liu X."/>
            <person name="Liu J."/>
            <person name="Liu S."/>
            <person name="Lokyitsang T."/>
            <person name="Lokyitsang Y."/>
            <person name="Lubonja R."/>
            <person name="Lui A."/>
            <person name="MacDonald P."/>
            <person name="Magnisalis V."/>
            <person name="Maru K."/>
            <person name="Matthews C."/>
            <person name="McCusker W."/>
            <person name="McDonough S."/>
            <person name="Mehta T."/>
            <person name="Meldrim J."/>
            <person name="Meneus L."/>
            <person name="Mihai O."/>
            <person name="Mihalev A."/>
            <person name="Mihova T."/>
            <person name="Mittelman R."/>
            <person name="Mlenga V."/>
            <person name="Montmayeur A."/>
            <person name="Mulrain L."/>
            <person name="Navidi A."/>
            <person name="Naylor J."/>
            <person name="Negash T."/>
            <person name="Nguyen T."/>
            <person name="Nguyen N."/>
            <person name="Nicol R."/>
            <person name="Norbu C."/>
            <person name="Norbu N."/>
            <person name="Novod N."/>
            <person name="O'Neill B."/>
            <person name="Osman S."/>
            <person name="Markiewicz E."/>
            <person name="Oyono O.L."/>
            <person name="Patti C."/>
            <person name="Phunkhang P."/>
            <person name="Pierre F."/>
            <person name="Priest M."/>
            <person name="Raghuraman S."/>
            <person name="Rege F."/>
            <person name="Reyes R."/>
            <person name="Rise C."/>
            <person name="Rogov P."/>
            <person name="Ross K."/>
            <person name="Ryan E."/>
            <person name="Settipalli S."/>
            <person name="Shea T."/>
            <person name="Sherpa N."/>
            <person name="Shi L."/>
            <person name="Shih D."/>
            <person name="Sparrow T."/>
            <person name="Spaulding J."/>
            <person name="Stalker J."/>
            <person name="Stange-Thomann N."/>
            <person name="Stavropoulos S."/>
            <person name="Stone C."/>
            <person name="Strader C."/>
            <person name="Tesfaye S."/>
            <person name="Thomson T."/>
            <person name="Thoulutsang Y."/>
            <person name="Thoulutsang D."/>
            <person name="Topham K."/>
            <person name="Topping I."/>
            <person name="Tsamla T."/>
            <person name="Vassiliev H."/>
            <person name="Vo A."/>
            <person name="Wangchuk T."/>
            <person name="Wangdi T."/>
            <person name="Weiand M."/>
            <person name="Wilkinson J."/>
            <person name="Wilson A."/>
            <person name="Yadav S."/>
            <person name="Young G."/>
            <person name="Yu Q."/>
            <person name="Zembek L."/>
            <person name="Zhong D."/>
            <person name="Zimmer A."/>
            <person name="Zwirko Z."/>
            <person name="Jaffe D.B."/>
            <person name="Alvarez P."/>
            <person name="Brockman W."/>
            <person name="Butler J."/>
            <person name="Chin C."/>
            <person name="Gnerre S."/>
            <person name="Grabherr M."/>
            <person name="Kleber M."/>
            <person name="Mauceli E."/>
            <person name="MacCallum I."/>
        </authorList>
    </citation>
    <scope>NUCLEOTIDE SEQUENCE [LARGE SCALE GENOMIC DNA]</scope>
    <source>
        <strain evidence="2">Rob3c / Tucson 14021-0248.25</strain>
    </source>
</reference>
<gene>
    <name evidence="1" type="primary">Dsec\GM11038</name>
    <name evidence="1" type="ORF">Dsec_GM11038</name>
</gene>
<protein>
    <submittedName>
        <fullName evidence="1">GM11038</fullName>
    </submittedName>
</protein>